<accession>A0A5D8Z7S1</accession>
<proteinExistence type="predicted"/>
<keyword evidence="1" id="KW-0732">Signal</keyword>
<protein>
    <submittedName>
        <fullName evidence="2">Uncharacterized protein</fullName>
    </submittedName>
</protein>
<name>A0A5D8Z7S1_9GAMM</name>
<sequence length="166" mass="17869">MRLAPMFLALALAFIGTTAAKEPEVGSGSSYSDSLREVYGAVQSAEAFRDICTKHFPSQRAGNDAAYASWRAQYGPFLTEMDSRYAALNVRAAKVKDGTNAELSTDSRASFALTKDKAEKVLVGLGPDGLLALCQSYPRLLASPAMDLEHVHEQKVKVIRGVQVDG</sequence>
<feature type="signal peptide" evidence="1">
    <location>
        <begin position="1"/>
        <end position="20"/>
    </location>
</feature>
<keyword evidence="3" id="KW-1185">Reference proteome</keyword>
<comment type="caution">
    <text evidence="2">The sequence shown here is derived from an EMBL/GenBank/DDBJ whole genome shotgun (WGS) entry which is preliminary data.</text>
</comment>
<organism evidence="2 3">
    <name type="scientific">Cognatilysobacter lacus</name>
    <dbReference type="NCBI Taxonomy" id="1643323"/>
    <lineage>
        <taxon>Bacteria</taxon>
        <taxon>Pseudomonadati</taxon>
        <taxon>Pseudomonadota</taxon>
        <taxon>Gammaproteobacteria</taxon>
        <taxon>Lysobacterales</taxon>
        <taxon>Lysobacteraceae</taxon>
        <taxon>Cognatilysobacter</taxon>
    </lineage>
</organism>
<reference evidence="2 3" key="1">
    <citation type="submission" date="2019-08" db="EMBL/GenBank/DDBJ databases">
        <title>Draft genome sequence of Lysobacter sp. UKS-15.</title>
        <authorList>
            <person name="Im W.-T."/>
        </authorList>
    </citation>
    <scope>NUCLEOTIDE SEQUENCE [LARGE SCALE GENOMIC DNA]</scope>
    <source>
        <strain evidence="2 3">UKS-15</strain>
    </source>
</reference>
<evidence type="ECO:0000256" key="1">
    <source>
        <dbReference type="SAM" id="SignalP"/>
    </source>
</evidence>
<evidence type="ECO:0000313" key="3">
    <source>
        <dbReference type="Proteomes" id="UP000323164"/>
    </source>
</evidence>
<evidence type="ECO:0000313" key="2">
    <source>
        <dbReference type="EMBL" id="TZF90717.1"/>
    </source>
</evidence>
<dbReference type="RefSeq" id="WP_149352119.1">
    <property type="nucleotide sequence ID" value="NZ_VTRV01000029.1"/>
</dbReference>
<feature type="chain" id="PRO_5023134523" evidence="1">
    <location>
        <begin position="21"/>
        <end position="166"/>
    </location>
</feature>
<dbReference type="EMBL" id="VTRV01000029">
    <property type="protein sequence ID" value="TZF90717.1"/>
    <property type="molecule type" value="Genomic_DNA"/>
</dbReference>
<dbReference type="AlphaFoldDB" id="A0A5D8Z7S1"/>
<gene>
    <name evidence="2" type="ORF">FW784_04240</name>
</gene>
<dbReference type="Proteomes" id="UP000323164">
    <property type="component" value="Unassembled WGS sequence"/>
</dbReference>